<keyword evidence="2" id="KW-1185">Reference proteome</keyword>
<proteinExistence type="predicted"/>
<evidence type="ECO:0000313" key="1">
    <source>
        <dbReference type="EMBL" id="KAH3868159.1"/>
    </source>
</evidence>
<sequence length="54" mass="6106">MSESDVDSGENRRLNFLKTPEGFNSISQVLREANSVLYDEVMCQSETYSSNLIT</sequence>
<dbReference type="EMBL" id="JAIWYP010000002">
    <property type="protein sequence ID" value="KAH3868159.1"/>
    <property type="molecule type" value="Genomic_DNA"/>
</dbReference>
<protein>
    <submittedName>
        <fullName evidence="1">Uncharacterized protein</fullName>
    </submittedName>
</protein>
<dbReference type="AlphaFoldDB" id="A0A9D4M1Y4"/>
<accession>A0A9D4M1Y4</accession>
<name>A0A9D4M1Y4_DREPO</name>
<dbReference type="Proteomes" id="UP000828390">
    <property type="component" value="Unassembled WGS sequence"/>
</dbReference>
<reference evidence="1" key="2">
    <citation type="submission" date="2020-11" db="EMBL/GenBank/DDBJ databases">
        <authorList>
            <person name="McCartney M.A."/>
            <person name="Auch B."/>
            <person name="Kono T."/>
            <person name="Mallez S."/>
            <person name="Becker A."/>
            <person name="Gohl D.M."/>
            <person name="Silverstein K.A.T."/>
            <person name="Koren S."/>
            <person name="Bechman K.B."/>
            <person name="Herman A."/>
            <person name="Abrahante J.E."/>
            <person name="Garbe J."/>
        </authorList>
    </citation>
    <scope>NUCLEOTIDE SEQUENCE</scope>
    <source>
        <strain evidence="1">Duluth1</strain>
        <tissue evidence="1">Whole animal</tissue>
    </source>
</reference>
<organism evidence="1 2">
    <name type="scientific">Dreissena polymorpha</name>
    <name type="common">Zebra mussel</name>
    <name type="synonym">Mytilus polymorpha</name>
    <dbReference type="NCBI Taxonomy" id="45954"/>
    <lineage>
        <taxon>Eukaryota</taxon>
        <taxon>Metazoa</taxon>
        <taxon>Spiralia</taxon>
        <taxon>Lophotrochozoa</taxon>
        <taxon>Mollusca</taxon>
        <taxon>Bivalvia</taxon>
        <taxon>Autobranchia</taxon>
        <taxon>Heteroconchia</taxon>
        <taxon>Euheterodonta</taxon>
        <taxon>Imparidentia</taxon>
        <taxon>Neoheterodontei</taxon>
        <taxon>Myida</taxon>
        <taxon>Dreissenoidea</taxon>
        <taxon>Dreissenidae</taxon>
        <taxon>Dreissena</taxon>
    </lineage>
</organism>
<gene>
    <name evidence="1" type="ORF">DPMN_031299</name>
</gene>
<evidence type="ECO:0000313" key="2">
    <source>
        <dbReference type="Proteomes" id="UP000828390"/>
    </source>
</evidence>
<reference evidence="1" key="1">
    <citation type="journal article" date="2019" name="bioRxiv">
        <title>The Genome of the Zebra Mussel, Dreissena polymorpha: A Resource for Invasive Species Research.</title>
        <authorList>
            <person name="McCartney M.A."/>
            <person name="Auch B."/>
            <person name="Kono T."/>
            <person name="Mallez S."/>
            <person name="Zhang Y."/>
            <person name="Obille A."/>
            <person name="Becker A."/>
            <person name="Abrahante J.E."/>
            <person name="Garbe J."/>
            <person name="Badalamenti J.P."/>
            <person name="Herman A."/>
            <person name="Mangelson H."/>
            <person name="Liachko I."/>
            <person name="Sullivan S."/>
            <person name="Sone E.D."/>
            <person name="Koren S."/>
            <person name="Silverstein K.A.T."/>
            <person name="Beckman K.B."/>
            <person name="Gohl D.M."/>
        </authorList>
    </citation>
    <scope>NUCLEOTIDE SEQUENCE</scope>
    <source>
        <strain evidence="1">Duluth1</strain>
        <tissue evidence="1">Whole animal</tissue>
    </source>
</reference>
<comment type="caution">
    <text evidence="1">The sequence shown here is derived from an EMBL/GenBank/DDBJ whole genome shotgun (WGS) entry which is preliminary data.</text>
</comment>